<dbReference type="InterPro" id="IPR036286">
    <property type="entry name" value="LexA/Signal_pep-like_sf"/>
</dbReference>
<organism evidence="5 6">
    <name type="scientific">Streptacidiphilus monticola</name>
    <dbReference type="NCBI Taxonomy" id="2161674"/>
    <lineage>
        <taxon>Bacteria</taxon>
        <taxon>Bacillati</taxon>
        <taxon>Actinomycetota</taxon>
        <taxon>Actinomycetes</taxon>
        <taxon>Kitasatosporales</taxon>
        <taxon>Streptomycetaceae</taxon>
        <taxon>Streptacidiphilus</taxon>
    </lineage>
</organism>
<dbReference type="CDD" id="cd06530">
    <property type="entry name" value="S26_SPase_I"/>
    <property type="match status" value="1"/>
</dbReference>
<dbReference type="EMBL" id="JBHSQJ010000019">
    <property type="protein sequence ID" value="MFC5906829.1"/>
    <property type="molecule type" value="Genomic_DNA"/>
</dbReference>
<dbReference type="Gene3D" id="2.10.109.10">
    <property type="entry name" value="Umud Fragment, subunit A"/>
    <property type="match status" value="1"/>
</dbReference>
<dbReference type="GO" id="GO:0009003">
    <property type="term" value="F:signal peptidase activity"/>
    <property type="evidence" value="ECO:0007669"/>
    <property type="project" value="UniProtKB-EC"/>
</dbReference>
<keyword evidence="3" id="KW-0472">Membrane</keyword>
<keyword evidence="3 5" id="KW-0378">Hydrolase</keyword>
<dbReference type="PANTHER" id="PTHR43390">
    <property type="entry name" value="SIGNAL PEPTIDASE I"/>
    <property type="match status" value="1"/>
</dbReference>
<dbReference type="NCBIfam" id="TIGR02227">
    <property type="entry name" value="sigpep_I_bact"/>
    <property type="match status" value="1"/>
</dbReference>
<dbReference type="EC" id="3.4.21.89" evidence="3"/>
<keyword evidence="3" id="KW-0812">Transmembrane</keyword>
<comment type="similarity">
    <text evidence="2 3">Belongs to the peptidase S26 family.</text>
</comment>
<evidence type="ECO:0000256" key="2">
    <source>
        <dbReference type="ARBA" id="ARBA00009370"/>
    </source>
</evidence>
<dbReference type="SUPFAM" id="SSF51306">
    <property type="entry name" value="LexA/Signal peptidase"/>
    <property type="match status" value="1"/>
</dbReference>
<reference evidence="6" key="1">
    <citation type="journal article" date="2019" name="Int. J. Syst. Evol. Microbiol.">
        <title>The Global Catalogue of Microorganisms (GCM) 10K type strain sequencing project: providing services to taxonomists for standard genome sequencing and annotation.</title>
        <authorList>
            <consortium name="The Broad Institute Genomics Platform"/>
            <consortium name="The Broad Institute Genome Sequencing Center for Infectious Disease"/>
            <person name="Wu L."/>
            <person name="Ma J."/>
        </authorList>
    </citation>
    <scope>NUCLEOTIDE SEQUENCE [LARGE SCALE GENOMIC DNA]</scope>
    <source>
        <strain evidence="6">JCM 4816</strain>
    </source>
</reference>
<evidence type="ECO:0000256" key="1">
    <source>
        <dbReference type="ARBA" id="ARBA00004401"/>
    </source>
</evidence>
<feature type="domain" description="Peptidase S26" evidence="4">
    <location>
        <begin position="21"/>
        <end position="178"/>
    </location>
</feature>
<dbReference type="Pfam" id="PF10502">
    <property type="entry name" value="Peptidase_S26"/>
    <property type="match status" value="1"/>
</dbReference>
<dbReference type="InterPro" id="IPR019533">
    <property type="entry name" value="Peptidase_S26"/>
</dbReference>
<dbReference type="PRINTS" id="PR00727">
    <property type="entry name" value="LEADERPTASE"/>
</dbReference>
<accession>A0ABW1FZD0</accession>
<dbReference type="RefSeq" id="WP_380580624.1">
    <property type="nucleotide sequence ID" value="NZ_JBHSQJ010000019.1"/>
</dbReference>
<comment type="catalytic activity">
    <reaction evidence="3">
        <text>Cleavage of hydrophobic, N-terminal signal or leader sequences from secreted and periplasmic proteins.</text>
        <dbReference type="EC" id="3.4.21.89"/>
    </reaction>
</comment>
<comment type="caution">
    <text evidence="5">The sequence shown here is derived from an EMBL/GenBank/DDBJ whole genome shotgun (WGS) entry which is preliminary data.</text>
</comment>
<feature type="transmembrane region" description="Helical" evidence="3">
    <location>
        <begin position="12"/>
        <end position="35"/>
    </location>
</feature>
<keyword evidence="3" id="KW-0645">Protease</keyword>
<dbReference type="InterPro" id="IPR000223">
    <property type="entry name" value="Pept_S26A_signal_pept_1"/>
</dbReference>
<evidence type="ECO:0000256" key="3">
    <source>
        <dbReference type="RuleBase" id="RU362042"/>
    </source>
</evidence>
<dbReference type="PANTHER" id="PTHR43390:SF1">
    <property type="entry name" value="CHLOROPLAST PROCESSING PEPTIDASE"/>
    <property type="match status" value="1"/>
</dbReference>
<name>A0ABW1FZD0_9ACTN</name>
<comment type="caution">
    <text evidence="3">Lacks conserved residue(s) required for the propagation of feature annotation.</text>
</comment>
<feature type="transmembrane region" description="Helical" evidence="3">
    <location>
        <begin position="207"/>
        <end position="229"/>
    </location>
</feature>
<keyword evidence="3" id="KW-1133">Transmembrane helix</keyword>
<dbReference type="Proteomes" id="UP001596174">
    <property type="component" value="Unassembled WGS sequence"/>
</dbReference>
<sequence length="243" mass="24779">MAARRPTLGGFLQAVGYAAGVVGLVGGFLLIALQYRPYSVPTGSMEPTVRAGDTVLADRVSGAGLGRGDVVVFADPQWGSSPMVKRIIGVGGDTVACCDAHGRVTVNGKPLDETYLEAANGRESLTSAAVSQFKVTVPAGRVFLMGDNREISEDSRVHLDQLGGTVPVSDIKGRVEGRVLPLGSLGTISRTAVFDSLAGRDATSHGLLGPAAVACVGGGALVLLTALLGTVGGRIAKRRSAQA</sequence>
<protein>
    <recommendedName>
        <fullName evidence="3">Signal peptidase I</fullName>
        <ecNumber evidence="3">3.4.21.89</ecNumber>
    </recommendedName>
</protein>
<evidence type="ECO:0000313" key="5">
    <source>
        <dbReference type="EMBL" id="MFC5906829.1"/>
    </source>
</evidence>
<keyword evidence="6" id="KW-1185">Reference proteome</keyword>
<comment type="subcellular location">
    <subcellularLocation>
        <location evidence="1">Cell membrane</location>
        <topology evidence="1">Single-pass type II membrane protein</topology>
    </subcellularLocation>
    <subcellularLocation>
        <location evidence="3">Membrane</location>
        <topology evidence="3">Single-pass type II membrane protein</topology>
    </subcellularLocation>
</comment>
<evidence type="ECO:0000259" key="4">
    <source>
        <dbReference type="Pfam" id="PF10502"/>
    </source>
</evidence>
<proteinExistence type="inferred from homology"/>
<gene>
    <name evidence="5" type="primary">lepB</name>
    <name evidence="5" type="ORF">ACFP3V_06335</name>
</gene>
<evidence type="ECO:0000313" key="6">
    <source>
        <dbReference type="Proteomes" id="UP001596174"/>
    </source>
</evidence>